<reference evidence="2" key="1">
    <citation type="submission" date="2017-09" db="EMBL/GenBank/DDBJ databases">
        <title>Bacterial strain isolated from the female urinary microbiota.</title>
        <authorList>
            <person name="Thomas-White K."/>
            <person name="Kumar N."/>
            <person name="Forster S."/>
            <person name="Putonti C."/>
            <person name="Lawley T."/>
            <person name="Wolfe A.J."/>
        </authorList>
    </citation>
    <scope>NUCLEOTIDE SEQUENCE [LARGE SCALE GENOMIC DNA]</scope>
    <source>
        <strain evidence="2">UMB0959</strain>
    </source>
</reference>
<keyword evidence="1" id="KW-0540">Nuclease</keyword>
<dbReference type="Proteomes" id="UP000243626">
    <property type="component" value="Chromosome"/>
</dbReference>
<keyword evidence="2" id="KW-1185">Reference proteome</keyword>
<dbReference type="AlphaFoldDB" id="A0AAF0YP31"/>
<reference evidence="1 2" key="2">
    <citation type="submission" date="2023-10" db="EMBL/GenBank/DDBJ databases">
        <authorList>
            <person name="Choi B."/>
        </authorList>
    </citation>
    <scope>NUCLEOTIDE SEQUENCE [LARGE SCALE GENOMIC DNA]</scope>
    <source>
        <strain evidence="1 2">UMB0959</strain>
    </source>
</reference>
<keyword evidence="1" id="KW-0255">Endonuclease</keyword>
<protein>
    <submittedName>
        <fullName evidence="1">HNH endonuclease</fullName>
    </submittedName>
</protein>
<organism evidence="1 2">
    <name type="scientific">Nosocomiicoccus massiliensis</name>
    <dbReference type="NCBI Taxonomy" id="1232430"/>
    <lineage>
        <taxon>Bacteria</taxon>
        <taxon>Bacillati</taxon>
        <taxon>Bacillota</taxon>
        <taxon>Bacilli</taxon>
        <taxon>Bacillales</taxon>
        <taxon>Staphylococcaceae</taxon>
        <taxon>Nosocomiicoccus</taxon>
    </lineage>
</organism>
<proteinExistence type="predicted"/>
<dbReference type="KEGG" id="nmy:CJ229_003210"/>
<dbReference type="GO" id="GO:0004519">
    <property type="term" value="F:endonuclease activity"/>
    <property type="evidence" value="ECO:0007669"/>
    <property type="project" value="UniProtKB-KW"/>
</dbReference>
<dbReference type="RefSeq" id="WP_257993691.1">
    <property type="nucleotide sequence ID" value="NZ_CP136964.1"/>
</dbReference>
<sequence>MDRTAFYKSKAWRKCRNGYMQSKNYICERCGGVATICHHKTYLNDSNYDDPNVSLNWSLLESLCIDCHNKEHFKTDATEEGLTFDENGQLIKR</sequence>
<gene>
    <name evidence="1" type="ORF">CJ229_003210</name>
</gene>
<keyword evidence="1" id="KW-0378">Hydrolase</keyword>
<accession>A0AAF0YP31</accession>
<dbReference type="EMBL" id="CP136964">
    <property type="protein sequence ID" value="WOS96767.1"/>
    <property type="molecule type" value="Genomic_DNA"/>
</dbReference>
<evidence type="ECO:0000313" key="2">
    <source>
        <dbReference type="Proteomes" id="UP000243626"/>
    </source>
</evidence>
<name>A0AAF0YP31_9STAP</name>
<evidence type="ECO:0000313" key="1">
    <source>
        <dbReference type="EMBL" id="WOS96767.1"/>
    </source>
</evidence>